<evidence type="ECO:0000313" key="1">
    <source>
        <dbReference type="EMBL" id="CAB4221980.1"/>
    </source>
</evidence>
<proteinExistence type="predicted"/>
<sequence length="465" mass="51236">MTTKNLLTYNAKVAQIEQAFYAPVSIISGQTKVINTTYCFLSYILPYSINDNTVEVPEQSQSYIKKIFKNIFVAKKIHSNDISAVIHRVNWVEDTIYDVYSDTIDILDKDANGHNTYNFYIKNKFDQVFKCLSNNAHLVDGVPVGQVSSVEPYFQPGTYQTNNIFQGVDNYKWKYIYSIDAGTKIKFMDSTWMPIPIGNNRLNPTVSPLGYGGIEVINVIYGGSGYNPTTTIGVHIDGDGTGATAIVTLDGDVIKDIIVTNPGTNYTYATVSLITDVNYPASSTAILEIPISPIGGHGFDPISELGTNNIMYTVEFNGSEDGMVPTDIDYRQIGLIVNPISSLTSPDTADADIYKTSTDFLVAGGAGIYTSDERIYQGTRENPTFQGTMLSFNTSSDIINIIPIKGTPKLNAPVFGEDSGCVRTLLSVNYPSFLIESGYLTYIENRPVITRSMDGIEQFKFVLSY</sequence>
<gene>
    <name evidence="1" type="ORF">UFOVP1655_5</name>
</gene>
<organism evidence="1">
    <name type="scientific">uncultured Caudovirales phage</name>
    <dbReference type="NCBI Taxonomy" id="2100421"/>
    <lineage>
        <taxon>Viruses</taxon>
        <taxon>Duplodnaviria</taxon>
        <taxon>Heunggongvirae</taxon>
        <taxon>Uroviricota</taxon>
        <taxon>Caudoviricetes</taxon>
        <taxon>Peduoviridae</taxon>
        <taxon>Maltschvirus</taxon>
        <taxon>Maltschvirus maltsch</taxon>
    </lineage>
</organism>
<reference evidence="1" key="1">
    <citation type="submission" date="2020-05" db="EMBL/GenBank/DDBJ databases">
        <authorList>
            <person name="Chiriac C."/>
            <person name="Salcher M."/>
            <person name="Ghai R."/>
            <person name="Kavagutti S V."/>
        </authorList>
    </citation>
    <scope>NUCLEOTIDE SEQUENCE</scope>
</reference>
<dbReference type="SUPFAM" id="SSF89433">
    <property type="entry name" value="Baseplate structural protein gp8"/>
    <property type="match status" value="1"/>
</dbReference>
<dbReference type="InterPro" id="IPR036327">
    <property type="entry name" value="Gp8_sf"/>
</dbReference>
<accession>A0A6J5T341</accession>
<name>A0A6J5T341_9CAUD</name>
<protein>
    <submittedName>
        <fullName evidence="1">Uncharacterized protein</fullName>
    </submittedName>
</protein>
<dbReference type="EMBL" id="LR797523">
    <property type="protein sequence ID" value="CAB4221980.1"/>
    <property type="molecule type" value="Genomic_DNA"/>
</dbReference>
<dbReference type="Gene3D" id="2.60.340.10">
    <property type="entry name" value="baseplate structural protein gp8, domain 1"/>
    <property type="match status" value="1"/>
</dbReference>